<dbReference type="EMBL" id="WISR01000162">
    <property type="protein sequence ID" value="MQW34928.1"/>
    <property type="molecule type" value="Genomic_DNA"/>
</dbReference>
<sequence length="254" mass="28410">MIRRKSAEAALTTPHQRLLIAGVMFVFACGLSMPARAAEVIDHDKVKGFPDSTSGLLKTFQPYLKVIRGCVPFPAVDAAGRVSGGLKPSGMLNGGCSHNRGQIYVRAAPYNRACAVMYSWFFPKDQNQNWFAKGGSRYDWQNVIVWLTRCNSEAQVVAVSYWSHDRDRYDVMRQPHMDGTHPLVKYYRQVGGYHFSLADTRYPGGTQPAVGWSELTEEARETLGNHNFGDVAVPFNSYNFDANLERAWRQGHGG</sequence>
<dbReference type="PIRSF" id="PIRSF029958">
    <property type="entry name" value="Necrosis-inducing_protein"/>
    <property type="match status" value="1"/>
</dbReference>
<dbReference type="AlphaFoldDB" id="A0AAW9TQZ4"/>
<evidence type="ECO:0000313" key="2">
    <source>
        <dbReference type="EMBL" id="MQW35013.1"/>
    </source>
</evidence>
<dbReference type="EMBL" id="WISR01000163">
    <property type="protein sequence ID" value="MQW35013.1"/>
    <property type="molecule type" value="Genomic_DNA"/>
</dbReference>
<evidence type="ECO:0000313" key="3">
    <source>
        <dbReference type="Proteomes" id="UP000429484"/>
    </source>
</evidence>
<dbReference type="PROSITE" id="PS51257">
    <property type="entry name" value="PROKAR_LIPOPROTEIN"/>
    <property type="match status" value="1"/>
</dbReference>
<proteinExistence type="predicted"/>
<dbReference type="PANTHER" id="PTHR33657:SF8">
    <property type="entry name" value="DOMAIN PROTEIN, PUTATIVE (AFU_ORTHOLOGUE AFUA_5G00600)-RELATED"/>
    <property type="match status" value="1"/>
</dbReference>
<dbReference type="Pfam" id="PF05630">
    <property type="entry name" value="NPP1"/>
    <property type="match status" value="1"/>
</dbReference>
<reference evidence="1" key="2">
    <citation type="submission" date="2019-10" db="EMBL/GenBank/DDBJ databases">
        <authorList>
            <person name="Sugawara M."/>
            <person name="Epstein B."/>
            <person name="Badgley B."/>
            <person name="Unno T."/>
            <person name="Xu L."/>
            <person name="Reese J."/>
            <person name="Gyaneshwar P."/>
            <person name="Denny R."/>
            <person name="Mudege J."/>
            <person name="Bharti A."/>
            <person name="Farmer A."/>
            <person name="May G."/>
            <person name="Woodward J."/>
            <person name="Medigue C."/>
            <person name="Vallenet D."/>
            <person name="Lajus A."/>
            <person name="Rouy Z."/>
            <person name="Martinez-Vaz B."/>
            <person name="Tiffin P."/>
            <person name="Young N."/>
            <person name="Sadowsky M."/>
        </authorList>
    </citation>
    <scope>NUCLEOTIDE SEQUENCE</scope>
    <source>
        <strain evidence="1">N6B1</strain>
    </source>
</reference>
<dbReference type="Proteomes" id="UP000429484">
    <property type="component" value="Unassembled WGS sequence"/>
</dbReference>
<reference evidence="1 3" key="1">
    <citation type="journal article" date="2013" name="Genome Biol.">
        <title>Comparative genomics of the core and accessory genomes of 48 Sinorhizobium strains comprising five genospecies.</title>
        <authorList>
            <person name="Sugawara M."/>
            <person name="Epstein B."/>
            <person name="Badgley B.D."/>
            <person name="Unno T."/>
            <person name="Xu L."/>
            <person name="Reese J."/>
            <person name="Gyaneshwar P."/>
            <person name="Denny R."/>
            <person name="Mudge J."/>
            <person name="Bharti A.K."/>
            <person name="Farmer A.D."/>
            <person name="May G.D."/>
            <person name="Woodward J.E."/>
            <person name="Medigue C."/>
            <person name="Vallenet D."/>
            <person name="Lajus A."/>
            <person name="Rouy Z."/>
            <person name="Martinez-Vaz B."/>
            <person name="Tiffin P."/>
            <person name="Young N.D."/>
            <person name="Sadowsky M.J."/>
        </authorList>
    </citation>
    <scope>NUCLEOTIDE SEQUENCE [LARGE SCALE GENOMIC DNA]</scope>
    <source>
        <strain evidence="1 3">N6B1</strain>
    </source>
</reference>
<dbReference type="InterPro" id="IPR008701">
    <property type="entry name" value="NPP1"/>
</dbReference>
<organism evidence="1 3">
    <name type="scientific">Rhizobium meliloti</name>
    <name type="common">Ensifer meliloti</name>
    <name type="synonym">Sinorhizobium meliloti</name>
    <dbReference type="NCBI Taxonomy" id="382"/>
    <lineage>
        <taxon>Bacteria</taxon>
        <taxon>Pseudomonadati</taxon>
        <taxon>Pseudomonadota</taxon>
        <taxon>Alphaproteobacteria</taxon>
        <taxon>Hyphomicrobiales</taxon>
        <taxon>Rhizobiaceae</taxon>
        <taxon>Sinorhizobium/Ensifer group</taxon>
        <taxon>Sinorhizobium</taxon>
    </lineage>
</organism>
<dbReference type="PANTHER" id="PTHR33657">
    <property type="entry name" value="DOMAIN PROTEIN, PUTATIVE (AFU_ORTHOLOGUE AFUA_5G00600)-RELATED"/>
    <property type="match status" value="1"/>
</dbReference>
<protein>
    <submittedName>
        <fullName evidence="1">Necrosis-inducing protein</fullName>
    </submittedName>
</protein>
<comment type="caution">
    <text evidence="1">The sequence shown here is derived from an EMBL/GenBank/DDBJ whole genome shotgun (WGS) entry which is preliminary data.</text>
</comment>
<evidence type="ECO:0000313" key="1">
    <source>
        <dbReference type="EMBL" id="MQW34928.1"/>
    </source>
</evidence>
<gene>
    <name evidence="1" type="ORF">GHK53_19570</name>
    <name evidence="2" type="ORF">GHK53_20055</name>
</gene>
<accession>A0AAW9TQZ4</accession>
<name>A0AAW9TQZ4_RHIML</name>